<dbReference type="Proteomes" id="UP000199611">
    <property type="component" value="Unassembled WGS sequence"/>
</dbReference>
<evidence type="ECO:0000256" key="7">
    <source>
        <dbReference type="PIRSR" id="PIRSR602481-1"/>
    </source>
</evidence>
<comment type="cofactor">
    <cofactor evidence="7">
        <name>Zn(2+)</name>
        <dbReference type="ChEBI" id="CHEBI:29105"/>
    </cofactor>
    <text evidence="7">Binds 1 zinc ion per subunit.</text>
</comment>
<feature type="binding site" evidence="7">
    <location>
        <position position="83"/>
    </location>
    <ligand>
        <name>Zn(2+)</name>
        <dbReference type="ChEBI" id="CHEBI:29105"/>
    </ligand>
</feature>
<keyword evidence="3 7" id="KW-0862">Zinc</keyword>
<keyword evidence="9" id="KW-1185">Reference proteome</keyword>
<keyword evidence="6" id="KW-0804">Transcription</keyword>
<evidence type="ECO:0000313" key="9">
    <source>
        <dbReference type="Proteomes" id="UP000199611"/>
    </source>
</evidence>
<gene>
    <name evidence="8" type="ORF">SAMN05660836_02530</name>
</gene>
<dbReference type="GO" id="GO:1900376">
    <property type="term" value="P:regulation of secondary metabolite biosynthetic process"/>
    <property type="evidence" value="ECO:0007669"/>
    <property type="project" value="TreeGrafter"/>
</dbReference>
<proteinExistence type="inferred from homology"/>
<dbReference type="GO" id="GO:0000976">
    <property type="term" value="F:transcription cis-regulatory region binding"/>
    <property type="evidence" value="ECO:0007669"/>
    <property type="project" value="TreeGrafter"/>
</dbReference>
<dbReference type="GO" id="GO:0003700">
    <property type="term" value="F:DNA-binding transcription factor activity"/>
    <property type="evidence" value="ECO:0007669"/>
    <property type="project" value="InterPro"/>
</dbReference>
<dbReference type="GO" id="GO:0008270">
    <property type="term" value="F:zinc ion binding"/>
    <property type="evidence" value="ECO:0007669"/>
    <property type="project" value="TreeGrafter"/>
</dbReference>
<dbReference type="AlphaFoldDB" id="A0A1I4VYZ7"/>
<dbReference type="InterPro" id="IPR002481">
    <property type="entry name" value="FUR"/>
</dbReference>
<evidence type="ECO:0000256" key="2">
    <source>
        <dbReference type="ARBA" id="ARBA00022491"/>
    </source>
</evidence>
<sequence>MRMTRQRKAILDAMRKLKTHPTADELYRMLKRSHPRISLATVYRNLEILAQEGFIRRLDLGGSNQRRYDGNPSPHWHVHCQNCGKIGDVLIDENIDILSRIKSSEDFDVYKVNLEFWGLCPQCKEKLQKLQEKEESQWQKNR</sequence>
<dbReference type="EMBL" id="FOUU01000012">
    <property type="protein sequence ID" value="SFN06380.1"/>
    <property type="molecule type" value="Genomic_DNA"/>
</dbReference>
<name>A0A1I4VYZ7_9BACT</name>
<evidence type="ECO:0000313" key="8">
    <source>
        <dbReference type="EMBL" id="SFN06380.1"/>
    </source>
</evidence>
<keyword evidence="7" id="KW-0479">Metal-binding</keyword>
<dbReference type="OrthoDB" id="8659436at2"/>
<reference evidence="8 9" key="1">
    <citation type="submission" date="2016-10" db="EMBL/GenBank/DDBJ databases">
        <authorList>
            <person name="de Groot N.N."/>
        </authorList>
    </citation>
    <scope>NUCLEOTIDE SEQUENCE [LARGE SCALE GENOMIC DNA]</scope>
    <source>
        <strain evidence="8 9">DSM 9990</strain>
    </source>
</reference>
<evidence type="ECO:0000256" key="3">
    <source>
        <dbReference type="ARBA" id="ARBA00022833"/>
    </source>
</evidence>
<evidence type="ECO:0000256" key="1">
    <source>
        <dbReference type="ARBA" id="ARBA00007957"/>
    </source>
</evidence>
<dbReference type="InterPro" id="IPR036388">
    <property type="entry name" value="WH-like_DNA-bd_sf"/>
</dbReference>
<feature type="binding site" evidence="7">
    <location>
        <position position="120"/>
    </location>
    <ligand>
        <name>Zn(2+)</name>
        <dbReference type="ChEBI" id="CHEBI:29105"/>
    </ligand>
</feature>
<dbReference type="PANTHER" id="PTHR33202:SF7">
    <property type="entry name" value="FERRIC UPTAKE REGULATION PROTEIN"/>
    <property type="match status" value="1"/>
</dbReference>
<dbReference type="GO" id="GO:0045892">
    <property type="term" value="P:negative regulation of DNA-templated transcription"/>
    <property type="evidence" value="ECO:0007669"/>
    <property type="project" value="TreeGrafter"/>
</dbReference>
<dbReference type="InterPro" id="IPR043135">
    <property type="entry name" value="Fur_C"/>
</dbReference>
<feature type="binding site" evidence="7">
    <location>
        <position position="123"/>
    </location>
    <ligand>
        <name>Zn(2+)</name>
        <dbReference type="ChEBI" id="CHEBI:29105"/>
    </ligand>
</feature>
<organism evidence="8 9">
    <name type="scientific">Thermodesulforhabdus norvegica</name>
    <dbReference type="NCBI Taxonomy" id="39841"/>
    <lineage>
        <taxon>Bacteria</taxon>
        <taxon>Pseudomonadati</taxon>
        <taxon>Thermodesulfobacteriota</taxon>
        <taxon>Syntrophobacteria</taxon>
        <taxon>Syntrophobacterales</taxon>
        <taxon>Thermodesulforhabdaceae</taxon>
        <taxon>Thermodesulforhabdus</taxon>
    </lineage>
</organism>
<dbReference type="STRING" id="39841.SAMN05660836_02530"/>
<accession>A0A1I4VYZ7</accession>
<comment type="similarity">
    <text evidence="1">Belongs to the Fur family.</text>
</comment>
<dbReference type="CDD" id="cd07153">
    <property type="entry name" value="Fur_like"/>
    <property type="match status" value="1"/>
</dbReference>
<evidence type="ECO:0000256" key="5">
    <source>
        <dbReference type="ARBA" id="ARBA00023125"/>
    </source>
</evidence>
<evidence type="ECO:0000256" key="4">
    <source>
        <dbReference type="ARBA" id="ARBA00023015"/>
    </source>
</evidence>
<dbReference type="InterPro" id="IPR036390">
    <property type="entry name" value="WH_DNA-bd_sf"/>
</dbReference>
<keyword evidence="5" id="KW-0238">DNA-binding</keyword>
<dbReference type="Gene3D" id="3.30.1490.190">
    <property type="match status" value="1"/>
</dbReference>
<protein>
    <submittedName>
        <fullName evidence="8">Fur family transcriptional regulator, ferric uptake regulator</fullName>
    </submittedName>
</protein>
<keyword evidence="4" id="KW-0805">Transcription regulation</keyword>
<dbReference type="SUPFAM" id="SSF46785">
    <property type="entry name" value="Winged helix' DNA-binding domain"/>
    <property type="match status" value="1"/>
</dbReference>
<feature type="binding site" evidence="7">
    <location>
        <position position="80"/>
    </location>
    <ligand>
        <name>Zn(2+)</name>
        <dbReference type="ChEBI" id="CHEBI:29105"/>
    </ligand>
</feature>
<dbReference type="Gene3D" id="1.10.10.10">
    <property type="entry name" value="Winged helix-like DNA-binding domain superfamily/Winged helix DNA-binding domain"/>
    <property type="match status" value="1"/>
</dbReference>
<dbReference type="RefSeq" id="WP_093396290.1">
    <property type="nucleotide sequence ID" value="NZ_FOUU01000012.1"/>
</dbReference>
<dbReference type="Pfam" id="PF01475">
    <property type="entry name" value="FUR"/>
    <property type="match status" value="1"/>
</dbReference>
<keyword evidence="2" id="KW-0678">Repressor</keyword>
<dbReference type="PANTHER" id="PTHR33202">
    <property type="entry name" value="ZINC UPTAKE REGULATION PROTEIN"/>
    <property type="match status" value="1"/>
</dbReference>
<evidence type="ECO:0000256" key="6">
    <source>
        <dbReference type="ARBA" id="ARBA00023163"/>
    </source>
</evidence>